<evidence type="ECO:0000313" key="3">
    <source>
        <dbReference type="Proteomes" id="UP000192074"/>
    </source>
</evidence>
<comment type="caution">
    <text evidence="2">The sequence shown here is derived from an EMBL/GenBank/DDBJ whole genome shotgun (WGS) entry which is preliminary data.</text>
</comment>
<dbReference type="AlphaFoldDB" id="A0A822VCG4"/>
<name>A0A822VCG4_AGRTU</name>
<reference evidence="2 3" key="1">
    <citation type="submission" date="2016-01" db="EMBL/GenBank/DDBJ databases">
        <authorList>
            <person name="Regsiter A."/>
            <person name="william w."/>
        </authorList>
    </citation>
    <scope>NUCLEOTIDE SEQUENCE [LARGE SCALE GENOMIC DNA]</scope>
    <source>
        <strain evidence="2 3">B6</strain>
    </source>
</reference>
<gene>
    <name evidence="2" type="ORF">AGR4A_pAt30104</name>
</gene>
<evidence type="ECO:0000313" key="2">
    <source>
        <dbReference type="EMBL" id="CVI25289.1"/>
    </source>
</evidence>
<proteinExistence type="predicted"/>
<sequence length="350" mass="40113">MDEKLRGRNSGDPPKGGGRYVVSEGLAGEELNFVACDDGYVYGHFETIKDQIDRQVKIERLGTTSAAEFSDNVDVVWTAPIDGNDSRCVVGWYRNARVYRRRQLFNGIYPSAQHAADELRSFRVRARADDATLLPLKARTETLHLRRGPGWSGQASWWYAEDTEDPDARAFVEDVRRMMRGDEPEFARRPAASRAKHRAGQATSHAHSRYLERHEIQISPRHRDLENRFKRFLRRNLKDVEFPKAFRDDLRFVGADGRTVMVEVKPTEPSTVRFAIRTAIGQLLDYRQHQGWIGDQLIVVETEVVNADDKGLAHENGFGLAWPTDKDNFHVMWPDGSTGLVRRPRRRQEG</sequence>
<organism evidence="2 3">
    <name type="scientific">Agrobacterium tumefaciens str. B6</name>
    <dbReference type="NCBI Taxonomy" id="1183423"/>
    <lineage>
        <taxon>Bacteria</taxon>
        <taxon>Pseudomonadati</taxon>
        <taxon>Pseudomonadota</taxon>
        <taxon>Alphaproteobacteria</taxon>
        <taxon>Hyphomicrobiales</taxon>
        <taxon>Rhizobiaceae</taxon>
        <taxon>Rhizobium/Agrobacterium group</taxon>
        <taxon>Agrobacterium</taxon>
        <taxon>Agrobacterium tumefaciens complex</taxon>
    </lineage>
</organism>
<dbReference type="EMBL" id="FCNL01000042">
    <property type="protein sequence ID" value="CVI25289.1"/>
    <property type="molecule type" value="Genomic_DNA"/>
</dbReference>
<feature type="region of interest" description="Disordered" evidence="1">
    <location>
        <begin position="184"/>
        <end position="207"/>
    </location>
</feature>
<accession>A0A822VCG4</accession>
<protein>
    <submittedName>
        <fullName evidence="2">Uncharacterized protein</fullName>
    </submittedName>
</protein>
<evidence type="ECO:0000256" key="1">
    <source>
        <dbReference type="SAM" id="MobiDB-lite"/>
    </source>
</evidence>
<dbReference type="Proteomes" id="UP000192074">
    <property type="component" value="Unassembled WGS sequence"/>
</dbReference>